<dbReference type="OrthoDB" id="9780162at2"/>
<organism evidence="9 10">
    <name type="scientific">Peribacillus saganii</name>
    <dbReference type="NCBI Taxonomy" id="2303992"/>
    <lineage>
        <taxon>Bacteria</taxon>
        <taxon>Bacillati</taxon>
        <taxon>Bacillota</taxon>
        <taxon>Bacilli</taxon>
        <taxon>Bacillales</taxon>
        <taxon>Bacillaceae</taxon>
        <taxon>Peribacillus</taxon>
    </lineage>
</organism>
<dbReference type="PANTHER" id="PTHR43495">
    <property type="entry name" value="GABA PERMEASE"/>
    <property type="match status" value="1"/>
</dbReference>
<keyword evidence="2" id="KW-0813">Transport</keyword>
<protein>
    <submittedName>
        <fullName evidence="9">Amino acid permease</fullName>
    </submittedName>
</protein>
<gene>
    <name evidence="9" type="ORF">D0469_07615</name>
</gene>
<evidence type="ECO:0000313" key="10">
    <source>
        <dbReference type="Proteomes" id="UP000264541"/>
    </source>
</evidence>
<proteinExistence type="predicted"/>
<keyword evidence="10" id="KW-1185">Reference proteome</keyword>
<dbReference type="PIRSF" id="PIRSF006060">
    <property type="entry name" value="AA_transporter"/>
    <property type="match status" value="1"/>
</dbReference>
<feature type="transmembrane region" description="Helical" evidence="7">
    <location>
        <begin position="162"/>
        <end position="180"/>
    </location>
</feature>
<dbReference type="RefSeq" id="WP_117326026.1">
    <property type="nucleotide sequence ID" value="NZ_QVTE01000016.1"/>
</dbReference>
<keyword evidence="6 7" id="KW-0472">Membrane</keyword>
<feature type="transmembrane region" description="Helical" evidence="7">
    <location>
        <begin position="335"/>
        <end position="356"/>
    </location>
</feature>
<evidence type="ECO:0000259" key="8">
    <source>
        <dbReference type="Pfam" id="PF00324"/>
    </source>
</evidence>
<dbReference type="PANTHER" id="PTHR43495:SF5">
    <property type="entry name" value="GAMMA-AMINOBUTYRIC ACID PERMEASE"/>
    <property type="match status" value="1"/>
</dbReference>
<feature type="transmembrane region" description="Helical" evidence="7">
    <location>
        <begin position="98"/>
        <end position="123"/>
    </location>
</feature>
<comment type="caution">
    <text evidence="9">The sequence shown here is derived from an EMBL/GenBank/DDBJ whole genome shotgun (WGS) entry which is preliminary data.</text>
</comment>
<evidence type="ECO:0000256" key="5">
    <source>
        <dbReference type="ARBA" id="ARBA00022989"/>
    </source>
</evidence>
<dbReference type="AlphaFoldDB" id="A0A372LSC0"/>
<feature type="transmembrane region" description="Helical" evidence="7">
    <location>
        <begin position="394"/>
        <end position="412"/>
    </location>
</feature>
<name>A0A372LSC0_9BACI</name>
<dbReference type="GO" id="GO:0055085">
    <property type="term" value="P:transmembrane transport"/>
    <property type="evidence" value="ECO:0007669"/>
    <property type="project" value="InterPro"/>
</dbReference>
<evidence type="ECO:0000313" key="9">
    <source>
        <dbReference type="EMBL" id="RFU70444.1"/>
    </source>
</evidence>
<keyword evidence="3 7" id="KW-0812">Transmembrane</keyword>
<keyword evidence="5 7" id="KW-1133">Transmembrane helix</keyword>
<comment type="subcellular location">
    <subcellularLocation>
        <location evidence="1">Cell membrane</location>
        <topology evidence="1">Multi-pass membrane protein</topology>
    </subcellularLocation>
</comment>
<evidence type="ECO:0000256" key="2">
    <source>
        <dbReference type="ARBA" id="ARBA00022448"/>
    </source>
</evidence>
<accession>A0A372LSC0</accession>
<feature type="transmembrane region" description="Helical" evidence="7">
    <location>
        <begin position="204"/>
        <end position="228"/>
    </location>
</feature>
<feature type="transmembrane region" description="Helical" evidence="7">
    <location>
        <begin position="48"/>
        <end position="67"/>
    </location>
</feature>
<feature type="transmembrane region" description="Helical" evidence="7">
    <location>
        <begin position="21"/>
        <end position="42"/>
    </location>
</feature>
<dbReference type="InterPro" id="IPR004841">
    <property type="entry name" value="AA-permease/SLC12A_dom"/>
</dbReference>
<dbReference type="GO" id="GO:0006865">
    <property type="term" value="P:amino acid transport"/>
    <property type="evidence" value="ECO:0007669"/>
    <property type="project" value="UniProtKB-KW"/>
</dbReference>
<feature type="transmembrane region" description="Helical" evidence="7">
    <location>
        <begin position="362"/>
        <end position="382"/>
    </location>
</feature>
<evidence type="ECO:0000256" key="3">
    <source>
        <dbReference type="ARBA" id="ARBA00022692"/>
    </source>
</evidence>
<feature type="transmembrane region" description="Helical" evidence="7">
    <location>
        <begin position="283"/>
        <end position="305"/>
    </location>
</feature>
<dbReference type="PROSITE" id="PS51257">
    <property type="entry name" value="PROKAR_LIPOPROTEIN"/>
    <property type="match status" value="1"/>
</dbReference>
<keyword evidence="4" id="KW-0029">Amino-acid transport</keyword>
<evidence type="ECO:0000256" key="6">
    <source>
        <dbReference type="ARBA" id="ARBA00023136"/>
    </source>
</evidence>
<dbReference type="EMBL" id="QVTE01000016">
    <property type="protein sequence ID" value="RFU70444.1"/>
    <property type="molecule type" value="Genomic_DNA"/>
</dbReference>
<sequence>MAKKTSSPCEPQKGNLKWWQLSLIGVGCIIGTGYFLGSGIAIKKAGPAVLLAFLLAALGTYVVYDALARMNADHPVKGSFCAYAKEAYGHWAGFSNGWVYWSAEVLIMGSQLTALGLFTRFWFPDIPLWIFAAVYAILGLLVVMIGLNAFEKVENIMAVIKILGILMFIVIAALAVFHFIDGSRKHPTVPASFDMIFPNGLKGLWAAMIYAFYTFGGIEIMALMATKLKNPDDGPKAGKVMLSILAVIYVLSIGLAVLLVSWNMFQENESPFVTALDGYNLPFVPHVFNGILIIAGFSTMSASLYSVTDMLVNLAEDGDAPKVFAKKATKRKIPFPALIITASGLITSIVLALLLPKNLFEHITTAAGLMLLYTWLFILFTFARLMKIKGFDQVKRIAGIVLILAAVSGTLVERASRPGFFISLAFLAVIGAATLIMKRKWKSSETGQQQS</sequence>
<dbReference type="GO" id="GO:0005886">
    <property type="term" value="C:plasma membrane"/>
    <property type="evidence" value="ECO:0007669"/>
    <property type="project" value="UniProtKB-SubCell"/>
</dbReference>
<feature type="domain" description="Amino acid permease/ SLC12A" evidence="8">
    <location>
        <begin position="22"/>
        <end position="388"/>
    </location>
</feature>
<reference evidence="9 10" key="1">
    <citation type="submission" date="2018-08" db="EMBL/GenBank/DDBJ databases">
        <title>Bacillus chawlae sp. nov., Bacillus glennii sp. nov., and Bacillus saganii sp. nov. Isolated from the Vehicle Assembly Building at Kennedy Space Center where the Viking Spacecraft were Assembled.</title>
        <authorList>
            <person name="Seuylemezian A."/>
            <person name="Vaishampayan P."/>
        </authorList>
    </citation>
    <scope>NUCLEOTIDE SEQUENCE [LARGE SCALE GENOMIC DNA]</scope>
    <source>
        <strain evidence="9 10">V47-23a</strain>
    </source>
</reference>
<evidence type="ECO:0000256" key="4">
    <source>
        <dbReference type="ARBA" id="ARBA00022970"/>
    </source>
</evidence>
<feature type="transmembrane region" description="Helical" evidence="7">
    <location>
        <begin position="240"/>
        <end position="263"/>
    </location>
</feature>
<dbReference type="Pfam" id="PF00324">
    <property type="entry name" value="AA_permease"/>
    <property type="match status" value="1"/>
</dbReference>
<feature type="transmembrane region" description="Helical" evidence="7">
    <location>
        <begin position="418"/>
        <end position="437"/>
    </location>
</feature>
<dbReference type="Proteomes" id="UP000264541">
    <property type="component" value="Unassembled WGS sequence"/>
</dbReference>
<evidence type="ECO:0000256" key="1">
    <source>
        <dbReference type="ARBA" id="ARBA00004651"/>
    </source>
</evidence>
<evidence type="ECO:0000256" key="7">
    <source>
        <dbReference type="SAM" id="Phobius"/>
    </source>
</evidence>
<feature type="transmembrane region" description="Helical" evidence="7">
    <location>
        <begin position="129"/>
        <end position="150"/>
    </location>
</feature>
<dbReference type="Gene3D" id="1.20.1740.10">
    <property type="entry name" value="Amino acid/polyamine transporter I"/>
    <property type="match status" value="1"/>
</dbReference>